<evidence type="ECO:0000313" key="6">
    <source>
        <dbReference type="Proteomes" id="UP000192319"/>
    </source>
</evidence>
<reference evidence="4" key="2">
    <citation type="submission" date="2020-07" db="EMBL/GenBank/DDBJ databases">
        <authorList>
            <person name="Pettersson B.M.F."/>
            <person name="Behra P.R.K."/>
            <person name="Ramesh M."/>
            <person name="Das S."/>
            <person name="Dasgupta S."/>
            <person name="Kirsebom L.A."/>
        </authorList>
    </citation>
    <scope>NUCLEOTIDE SEQUENCE</scope>
    <source>
        <strain evidence="4">CCUG 55640</strain>
    </source>
</reference>
<evidence type="ECO:0000313" key="5">
    <source>
        <dbReference type="EMBL" id="OQZ88276.1"/>
    </source>
</evidence>
<dbReference type="InterPro" id="IPR012349">
    <property type="entry name" value="Split_barrel_FMN-bd"/>
</dbReference>
<dbReference type="NCBIfam" id="TIGR00026">
    <property type="entry name" value="hi_GC_TIGR00026"/>
    <property type="match status" value="1"/>
</dbReference>
<sequence length="147" mass="16545">MSGLSLDRVMLRFLGLHDAIYQKTGGWIGHRVPGMPPNLLLHTVGARTGRPRTTSLTYASDGDAYLIVASNAGANRYPGWYHNLRKRRDCEINVGPKRIAVTAREVGPDDADYARLWEIVNANNANRYHGYQRRTTRPIPIFVLTSR</sequence>
<dbReference type="GO" id="GO:0070967">
    <property type="term" value="F:coenzyme F420 binding"/>
    <property type="evidence" value="ECO:0007669"/>
    <property type="project" value="TreeGrafter"/>
</dbReference>
<protein>
    <submittedName>
        <fullName evidence="4 5">Nitroreductase</fullName>
    </submittedName>
</protein>
<evidence type="ECO:0000313" key="4">
    <source>
        <dbReference type="EMBL" id="MCV7381614.1"/>
    </source>
</evidence>
<keyword evidence="6" id="KW-1185">Reference proteome</keyword>
<dbReference type="GO" id="GO:0005886">
    <property type="term" value="C:plasma membrane"/>
    <property type="evidence" value="ECO:0007669"/>
    <property type="project" value="TreeGrafter"/>
</dbReference>
<evidence type="ECO:0000313" key="7">
    <source>
        <dbReference type="Proteomes" id="UP001141650"/>
    </source>
</evidence>
<comment type="similarity">
    <text evidence="1">Belongs to the F420H(2)-dependent quinone reductase family.</text>
</comment>
<dbReference type="Pfam" id="PF04075">
    <property type="entry name" value="F420H2_quin_red"/>
    <property type="match status" value="1"/>
</dbReference>
<evidence type="ECO:0000256" key="2">
    <source>
        <dbReference type="ARBA" id="ARBA00023002"/>
    </source>
</evidence>
<comment type="caution">
    <text evidence="4">The sequence shown here is derived from an EMBL/GenBank/DDBJ whole genome shotgun (WGS) entry which is preliminary data.</text>
</comment>
<name>A0AA41XTN3_9MYCO</name>
<gene>
    <name evidence="5" type="ORF">BST11_23535</name>
    <name evidence="4" type="ORF">H7K38_23650</name>
</gene>
<dbReference type="InterPro" id="IPR004378">
    <property type="entry name" value="F420H2_quin_Rdtase"/>
</dbReference>
<dbReference type="GO" id="GO:0016491">
    <property type="term" value="F:oxidoreductase activity"/>
    <property type="evidence" value="ECO:0007669"/>
    <property type="project" value="UniProtKB-KW"/>
</dbReference>
<reference evidence="5 6" key="1">
    <citation type="submission" date="2017-02" db="EMBL/GenBank/DDBJ databases">
        <title>The new phylogeny of genus Mycobacterium.</title>
        <authorList>
            <person name="Tortoli E."/>
            <person name="Trovato A."/>
            <person name="Cirillo D.M."/>
        </authorList>
    </citation>
    <scope>NUCLEOTIDE SEQUENCE [LARGE SCALE GENOMIC DNA]</scope>
    <source>
        <strain evidence="5 6">DSM 45230</strain>
    </source>
</reference>
<dbReference type="Proteomes" id="UP000192319">
    <property type="component" value="Unassembled WGS sequence"/>
</dbReference>
<comment type="catalytic activity">
    <reaction evidence="3">
        <text>oxidized coenzyme F420-(gamma-L-Glu)(n) + a quinol + H(+) = reduced coenzyme F420-(gamma-L-Glu)(n) + a quinone</text>
        <dbReference type="Rhea" id="RHEA:39663"/>
        <dbReference type="Rhea" id="RHEA-COMP:12939"/>
        <dbReference type="Rhea" id="RHEA-COMP:14378"/>
        <dbReference type="ChEBI" id="CHEBI:15378"/>
        <dbReference type="ChEBI" id="CHEBI:24646"/>
        <dbReference type="ChEBI" id="CHEBI:132124"/>
        <dbReference type="ChEBI" id="CHEBI:133980"/>
        <dbReference type="ChEBI" id="CHEBI:139511"/>
    </reaction>
</comment>
<proteinExistence type="inferred from homology"/>
<evidence type="ECO:0000256" key="3">
    <source>
        <dbReference type="ARBA" id="ARBA00049106"/>
    </source>
</evidence>
<dbReference type="EMBL" id="JACKVH010000022">
    <property type="protein sequence ID" value="MCV7381614.1"/>
    <property type="molecule type" value="Genomic_DNA"/>
</dbReference>
<reference evidence="4" key="3">
    <citation type="journal article" date="2022" name="BMC Genomics">
        <title>Comparative genome analysis of mycobacteria focusing on tRNA and non-coding RNA.</title>
        <authorList>
            <person name="Behra P.R.K."/>
            <person name="Pettersson B.M.F."/>
            <person name="Ramesh M."/>
            <person name="Das S."/>
            <person name="Dasgupta S."/>
            <person name="Kirsebom L.A."/>
        </authorList>
    </citation>
    <scope>NUCLEOTIDE SEQUENCE</scope>
    <source>
        <strain evidence="4">CCUG 55640</strain>
    </source>
</reference>
<dbReference type="EMBL" id="MVHD01000062">
    <property type="protein sequence ID" value="OQZ88276.1"/>
    <property type="molecule type" value="Genomic_DNA"/>
</dbReference>
<organism evidence="4 7">
    <name type="scientific">Mycobacterium alsense</name>
    <dbReference type="NCBI Taxonomy" id="324058"/>
    <lineage>
        <taxon>Bacteria</taxon>
        <taxon>Bacillati</taxon>
        <taxon>Actinomycetota</taxon>
        <taxon>Actinomycetes</taxon>
        <taxon>Mycobacteriales</taxon>
        <taxon>Mycobacteriaceae</taxon>
        <taxon>Mycobacterium</taxon>
    </lineage>
</organism>
<dbReference type="PANTHER" id="PTHR39428">
    <property type="entry name" value="F420H(2)-DEPENDENT QUINONE REDUCTASE RV1261C"/>
    <property type="match status" value="1"/>
</dbReference>
<dbReference type="Gene3D" id="2.30.110.10">
    <property type="entry name" value="Electron Transport, Fmn-binding Protein, Chain A"/>
    <property type="match status" value="1"/>
</dbReference>
<keyword evidence="2" id="KW-0560">Oxidoreductase</keyword>
<dbReference type="AlphaFoldDB" id="A0AA41XTN3"/>
<accession>A0AA41XTN3</accession>
<dbReference type="PANTHER" id="PTHR39428:SF1">
    <property type="entry name" value="F420H(2)-DEPENDENT QUINONE REDUCTASE RV1261C"/>
    <property type="match status" value="1"/>
</dbReference>
<evidence type="ECO:0000256" key="1">
    <source>
        <dbReference type="ARBA" id="ARBA00008710"/>
    </source>
</evidence>
<dbReference type="Proteomes" id="UP001141650">
    <property type="component" value="Unassembled WGS sequence"/>
</dbReference>